<reference evidence="1 2" key="1">
    <citation type="submission" date="2021-11" db="EMBL/GenBank/DDBJ databases">
        <title>Draft genome sequence of Actinomycetospora sp. SF1 isolated from the rhizosphere soil.</title>
        <authorList>
            <person name="Duangmal K."/>
            <person name="Chantavorakit T."/>
        </authorList>
    </citation>
    <scope>NUCLEOTIDE SEQUENCE [LARGE SCALE GENOMIC DNA]</scope>
    <source>
        <strain evidence="1 2">TBRC 5722</strain>
    </source>
</reference>
<evidence type="ECO:0000313" key="2">
    <source>
        <dbReference type="Proteomes" id="UP001199469"/>
    </source>
</evidence>
<name>A0ABS8PCF9_9PSEU</name>
<dbReference type="Proteomes" id="UP001199469">
    <property type="component" value="Unassembled WGS sequence"/>
</dbReference>
<protein>
    <submittedName>
        <fullName evidence="1">Uncharacterized protein</fullName>
    </submittedName>
</protein>
<organism evidence="1 2">
    <name type="scientific">Actinomycetospora endophytica</name>
    <dbReference type="NCBI Taxonomy" id="2291215"/>
    <lineage>
        <taxon>Bacteria</taxon>
        <taxon>Bacillati</taxon>
        <taxon>Actinomycetota</taxon>
        <taxon>Actinomycetes</taxon>
        <taxon>Pseudonocardiales</taxon>
        <taxon>Pseudonocardiaceae</taxon>
        <taxon>Actinomycetospora</taxon>
    </lineage>
</organism>
<keyword evidence="2" id="KW-1185">Reference proteome</keyword>
<proteinExistence type="predicted"/>
<dbReference type="EMBL" id="JAJNDB010000005">
    <property type="protein sequence ID" value="MCD2195918.1"/>
    <property type="molecule type" value="Genomic_DNA"/>
</dbReference>
<gene>
    <name evidence="1" type="ORF">LQ327_21340</name>
</gene>
<sequence length="68" mass="7095">MTISAPVRPSGVDADPHRPPWRARAAEVRDLGRTTRVGRLETDGTWASIVAATFGGTPAAPPPGQYAG</sequence>
<evidence type="ECO:0000313" key="1">
    <source>
        <dbReference type="EMBL" id="MCD2195918.1"/>
    </source>
</evidence>
<dbReference type="RefSeq" id="WP_230737771.1">
    <property type="nucleotide sequence ID" value="NZ_JAJNDB010000005.1"/>
</dbReference>
<accession>A0ABS8PCF9</accession>
<comment type="caution">
    <text evidence="1">The sequence shown here is derived from an EMBL/GenBank/DDBJ whole genome shotgun (WGS) entry which is preliminary data.</text>
</comment>